<feature type="region of interest" description="Disordered" evidence="2">
    <location>
        <begin position="358"/>
        <end position="383"/>
    </location>
</feature>
<reference evidence="4 5" key="1">
    <citation type="submission" date="2024-11" db="EMBL/GenBank/DDBJ databases">
        <title>Chromosome-level genome assembly of Eucalyptus globulus Labill. provides insights into its genome evolution.</title>
        <authorList>
            <person name="Li X."/>
        </authorList>
    </citation>
    <scope>NUCLEOTIDE SEQUENCE [LARGE SCALE GENOMIC DNA]</scope>
    <source>
        <strain evidence="4">CL2024</strain>
        <tissue evidence="4">Fresh tender leaves</tissue>
    </source>
</reference>
<dbReference type="PANTHER" id="PTHR24007:SF10">
    <property type="entry name" value="BRAP2 RING ZNF UBP DOMAIN-CONTAINING PROTEIN 1"/>
    <property type="match status" value="1"/>
</dbReference>
<dbReference type="Pfam" id="PF07576">
    <property type="entry name" value="BRAP2"/>
    <property type="match status" value="1"/>
</dbReference>
<proteinExistence type="predicted"/>
<sequence length="383" mass="43519">MQKIMTEGTYSIHQLIGKDIHSIRWAQSNSSKPSPWAMAHPPLLSPTCIKDRYSVLIELVDQKAADGFYCTFNGKNFSPAEAEVCHILFLHEVDYTESADVATSYYNFFHLMSERLDPDTSGILSTQCDHSFLCSYGTKWTYLSCQVCRLCQQQDEVPSCFICGTMENHLGFVLYVVLYKDKHAISPWKNRQHCYSLDLRTQQIWDYIGDTYGKLLEMNSYCESLEGDCGSCGCSEDSAISGIHADYIHLASTQLEAQRKENSKLEAIEKVVTSKIEDIHSRLGKLGDEKKNVAQLNQTLIKNQDMMRRKVKEIEDRVLCICGITLLVKSKDEQILKLEEWVYIGALDKMNDKDGIKGGTLLPVPLEQSTPARESKKPGRRRK</sequence>
<keyword evidence="1" id="KW-0863">Zinc-finger</keyword>
<keyword evidence="1" id="KW-0862">Zinc</keyword>
<keyword evidence="5" id="KW-1185">Reference proteome</keyword>
<evidence type="ECO:0000259" key="3">
    <source>
        <dbReference type="PROSITE" id="PS50271"/>
    </source>
</evidence>
<comment type="caution">
    <text evidence="4">The sequence shown here is derived from an EMBL/GenBank/DDBJ whole genome shotgun (WGS) entry which is preliminary data.</text>
</comment>
<evidence type="ECO:0000256" key="1">
    <source>
        <dbReference type="PROSITE-ProRule" id="PRU00502"/>
    </source>
</evidence>
<dbReference type="InterPro" id="IPR011422">
    <property type="entry name" value="BRAP2/ETP1_RRM"/>
</dbReference>
<gene>
    <name evidence="4" type="ORF">ACJRO7_014342</name>
</gene>
<name>A0ABD3L5U8_EUCGL</name>
<dbReference type="PROSITE" id="PS50271">
    <property type="entry name" value="ZF_UBP"/>
    <property type="match status" value="1"/>
</dbReference>
<dbReference type="Gene3D" id="3.30.40.10">
    <property type="entry name" value="Zinc/RING finger domain, C3HC4 (zinc finger)"/>
    <property type="match status" value="1"/>
</dbReference>
<dbReference type="GO" id="GO:0008270">
    <property type="term" value="F:zinc ion binding"/>
    <property type="evidence" value="ECO:0007669"/>
    <property type="project" value="UniProtKB-KW"/>
</dbReference>
<protein>
    <recommendedName>
        <fullName evidence="3">UBP-type domain-containing protein</fullName>
    </recommendedName>
</protein>
<feature type="domain" description="UBP-type" evidence="3">
    <location>
        <begin position="129"/>
        <end position="232"/>
    </location>
</feature>
<accession>A0ABD3L5U8</accession>
<dbReference type="Proteomes" id="UP001634007">
    <property type="component" value="Unassembled WGS sequence"/>
</dbReference>
<organism evidence="4 5">
    <name type="scientific">Eucalyptus globulus</name>
    <name type="common">Tasmanian blue gum</name>
    <dbReference type="NCBI Taxonomy" id="34317"/>
    <lineage>
        <taxon>Eukaryota</taxon>
        <taxon>Viridiplantae</taxon>
        <taxon>Streptophyta</taxon>
        <taxon>Embryophyta</taxon>
        <taxon>Tracheophyta</taxon>
        <taxon>Spermatophyta</taxon>
        <taxon>Magnoliopsida</taxon>
        <taxon>eudicotyledons</taxon>
        <taxon>Gunneridae</taxon>
        <taxon>Pentapetalae</taxon>
        <taxon>rosids</taxon>
        <taxon>malvids</taxon>
        <taxon>Myrtales</taxon>
        <taxon>Myrtaceae</taxon>
        <taxon>Myrtoideae</taxon>
        <taxon>Eucalypteae</taxon>
        <taxon>Eucalyptus</taxon>
    </lineage>
</organism>
<evidence type="ECO:0000313" key="5">
    <source>
        <dbReference type="Proteomes" id="UP001634007"/>
    </source>
</evidence>
<evidence type="ECO:0000313" key="4">
    <source>
        <dbReference type="EMBL" id="KAL3745211.1"/>
    </source>
</evidence>
<dbReference type="PANTHER" id="PTHR24007">
    <property type="entry name" value="BRCA1-ASSOCIATED PROTEIN"/>
    <property type="match status" value="1"/>
</dbReference>
<dbReference type="InterPro" id="IPR013083">
    <property type="entry name" value="Znf_RING/FYVE/PHD"/>
</dbReference>
<dbReference type="InterPro" id="IPR001607">
    <property type="entry name" value="Znf_UBP"/>
</dbReference>
<dbReference type="EMBL" id="JBJKBG010000003">
    <property type="protein sequence ID" value="KAL3745211.1"/>
    <property type="molecule type" value="Genomic_DNA"/>
</dbReference>
<dbReference type="Pfam" id="PF02148">
    <property type="entry name" value="zf-UBP"/>
    <property type="match status" value="1"/>
</dbReference>
<evidence type="ECO:0000256" key="2">
    <source>
        <dbReference type="SAM" id="MobiDB-lite"/>
    </source>
</evidence>
<keyword evidence="1" id="KW-0479">Metal-binding</keyword>
<dbReference type="AlphaFoldDB" id="A0ABD3L5U8"/>